<evidence type="ECO:0000313" key="4">
    <source>
        <dbReference type="Proteomes" id="UP001172756"/>
    </source>
</evidence>
<name>A0AB35MFR1_9MICO</name>
<dbReference type="AlphaFoldDB" id="A0AB35MFR1"/>
<dbReference type="Pfam" id="PF12706">
    <property type="entry name" value="Lactamase_B_2"/>
    <property type="match status" value="1"/>
</dbReference>
<gene>
    <name evidence="3" type="ORF">QQ002_03420</name>
</gene>
<dbReference type="SUPFAM" id="SSF56281">
    <property type="entry name" value="Metallo-hydrolase/oxidoreductase"/>
    <property type="match status" value="1"/>
</dbReference>
<accession>A0AB35MFR1</accession>
<dbReference type="InterPro" id="IPR050114">
    <property type="entry name" value="UPF0173_UPF0282_UlaG_hydrolase"/>
</dbReference>
<reference evidence="3 4" key="1">
    <citation type="submission" date="2023-06" db="EMBL/GenBank/DDBJ databases">
        <title>SYSU T0a273.</title>
        <authorList>
            <person name="Gao L."/>
            <person name="Fang B.-Z."/>
            <person name="Li W.-J."/>
        </authorList>
    </citation>
    <scope>NUCLEOTIDE SEQUENCE [LARGE SCALE GENOMIC DNA]</scope>
    <source>
        <strain evidence="3 4">SYSU T0a273</strain>
    </source>
</reference>
<dbReference type="GO" id="GO:0016787">
    <property type="term" value="F:hydrolase activity"/>
    <property type="evidence" value="ECO:0007669"/>
    <property type="project" value="UniProtKB-KW"/>
</dbReference>
<keyword evidence="1" id="KW-0378">Hydrolase</keyword>
<sequence length="260" mass="27387">MTPVEISLVGGPTAVLRYAGLTWLTDPTFDPPGVYGNLEKTAGPAFGPEHIGHVHVVLLSHDQHEDNLDRAGRAALAAAGHVLSTPSAADRIPGVTGLKPWHSVSVLGHHAPVTVTAVPAQHGPDAVAEQLGDVTGFVLEAPGWPTVYFSGDNSETAVVARVARRFPEVEIALVCAGAARVARLDDALLTLDASRTLDVAGLWPAATVVPVHVDDWAHFSQPRHDLREAVRDAPGRDRIVLLEKGASTRLPRASAALLHA</sequence>
<evidence type="ECO:0000259" key="2">
    <source>
        <dbReference type="Pfam" id="PF12706"/>
    </source>
</evidence>
<feature type="domain" description="Metallo-beta-lactamase" evidence="2">
    <location>
        <begin position="24"/>
        <end position="212"/>
    </location>
</feature>
<dbReference type="PANTHER" id="PTHR43546:SF9">
    <property type="entry name" value="L-ASCORBATE-6-PHOSPHATE LACTONASE ULAG-RELATED"/>
    <property type="match status" value="1"/>
</dbReference>
<evidence type="ECO:0000256" key="1">
    <source>
        <dbReference type="ARBA" id="ARBA00022801"/>
    </source>
</evidence>
<evidence type="ECO:0000313" key="3">
    <source>
        <dbReference type="EMBL" id="MDN4482587.1"/>
    </source>
</evidence>
<dbReference type="RefSeq" id="WP_301159688.1">
    <property type="nucleotide sequence ID" value="NZ_JAUHQB010000002.1"/>
</dbReference>
<organism evidence="3 4">
    <name type="scientific">Demequina lignilytica</name>
    <dbReference type="NCBI Taxonomy" id="3051663"/>
    <lineage>
        <taxon>Bacteria</taxon>
        <taxon>Bacillati</taxon>
        <taxon>Actinomycetota</taxon>
        <taxon>Actinomycetes</taxon>
        <taxon>Micrococcales</taxon>
        <taxon>Demequinaceae</taxon>
        <taxon>Demequina</taxon>
    </lineage>
</organism>
<dbReference type="PANTHER" id="PTHR43546">
    <property type="entry name" value="UPF0173 METAL-DEPENDENT HYDROLASE MJ1163-RELATED"/>
    <property type="match status" value="1"/>
</dbReference>
<dbReference type="Gene3D" id="3.60.15.10">
    <property type="entry name" value="Ribonuclease Z/Hydroxyacylglutathione hydrolase-like"/>
    <property type="match status" value="1"/>
</dbReference>
<dbReference type="InterPro" id="IPR001279">
    <property type="entry name" value="Metallo-B-lactamas"/>
</dbReference>
<dbReference type="InterPro" id="IPR036866">
    <property type="entry name" value="RibonucZ/Hydroxyglut_hydro"/>
</dbReference>
<proteinExistence type="predicted"/>
<comment type="caution">
    <text evidence="3">The sequence shown here is derived from an EMBL/GenBank/DDBJ whole genome shotgun (WGS) entry which is preliminary data.</text>
</comment>
<protein>
    <submittedName>
        <fullName evidence="3">MBL fold metallo-hydrolase</fullName>
    </submittedName>
</protein>
<dbReference type="EMBL" id="JAUHQB010000002">
    <property type="protein sequence ID" value="MDN4482587.1"/>
    <property type="molecule type" value="Genomic_DNA"/>
</dbReference>
<dbReference type="Proteomes" id="UP001172756">
    <property type="component" value="Unassembled WGS sequence"/>
</dbReference>